<dbReference type="GO" id="GO:0006412">
    <property type="term" value="P:translation"/>
    <property type="evidence" value="ECO:0007669"/>
    <property type="project" value="UniProtKB-UniRule"/>
</dbReference>
<dbReference type="NCBIfam" id="TIGR00158">
    <property type="entry name" value="L9"/>
    <property type="match status" value="1"/>
</dbReference>
<dbReference type="PANTHER" id="PTHR21368">
    <property type="entry name" value="50S RIBOSOMAL PROTEIN L9"/>
    <property type="match status" value="1"/>
</dbReference>
<dbReference type="HAMAP" id="MF_00503">
    <property type="entry name" value="Ribosomal_bL9"/>
    <property type="match status" value="1"/>
</dbReference>
<dbReference type="Proteomes" id="UP001229955">
    <property type="component" value="Chromosome"/>
</dbReference>
<evidence type="ECO:0000313" key="11">
    <source>
        <dbReference type="EMBL" id="WKW14671.1"/>
    </source>
</evidence>
<dbReference type="InterPro" id="IPR020069">
    <property type="entry name" value="Ribosomal_bL9_C"/>
</dbReference>
<dbReference type="PROSITE" id="PS00651">
    <property type="entry name" value="RIBOSOMAL_L9"/>
    <property type="match status" value="1"/>
</dbReference>
<evidence type="ECO:0000256" key="8">
    <source>
        <dbReference type="SAM" id="Coils"/>
    </source>
</evidence>
<evidence type="ECO:0000256" key="4">
    <source>
        <dbReference type="ARBA" id="ARBA00022980"/>
    </source>
</evidence>
<dbReference type="InterPro" id="IPR036791">
    <property type="entry name" value="Ribosomal_bL9_C_sf"/>
</dbReference>
<keyword evidence="3 7" id="KW-0694">RNA-binding</keyword>
<evidence type="ECO:0000313" key="12">
    <source>
        <dbReference type="Proteomes" id="UP001229955"/>
    </source>
</evidence>
<feature type="coiled-coil region" evidence="8">
    <location>
        <begin position="37"/>
        <end position="74"/>
    </location>
</feature>
<dbReference type="SUPFAM" id="SSF55653">
    <property type="entry name" value="Ribosomal protein L9 C-domain"/>
    <property type="match status" value="1"/>
</dbReference>
<dbReference type="GO" id="GO:1990904">
    <property type="term" value="C:ribonucleoprotein complex"/>
    <property type="evidence" value="ECO:0007669"/>
    <property type="project" value="UniProtKB-KW"/>
</dbReference>
<dbReference type="EMBL" id="CP130613">
    <property type="protein sequence ID" value="WKW14671.1"/>
    <property type="molecule type" value="Genomic_DNA"/>
</dbReference>
<dbReference type="AlphaFoldDB" id="A0AA49JZ34"/>
<dbReference type="Gene3D" id="3.40.5.10">
    <property type="entry name" value="Ribosomal protein L9, N-terminal domain"/>
    <property type="match status" value="1"/>
</dbReference>
<reference evidence="11" key="1">
    <citation type="submission" date="2023-07" db="EMBL/GenBank/DDBJ databases">
        <authorList>
            <person name="Haufschild T."/>
            <person name="Kallscheuer N."/>
            <person name="Hammer J."/>
            <person name="Kohn T."/>
            <person name="Kabuu M."/>
            <person name="Jogler M."/>
            <person name="Wohfarth N."/>
            <person name="Heuer A."/>
            <person name="Rohde M."/>
            <person name="van Teeseling M.C.F."/>
            <person name="Jogler C."/>
        </authorList>
    </citation>
    <scope>NUCLEOTIDE SEQUENCE</scope>
    <source>
        <strain evidence="10">Strain 138</strain>
        <strain evidence="11">Strain 318</strain>
    </source>
</reference>
<dbReference type="InterPro" id="IPR036935">
    <property type="entry name" value="Ribosomal_bL9_N_sf"/>
</dbReference>
<dbReference type="GO" id="GO:0003735">
    <property type="term" value="F:structural constituent of ribosome"/>
    <property type="evidence" value="ECO:0007669"/>
    <property type="project" value="InterPro"/>
</dbReference>
<evidence type="ECO:0000256" key="2">
    <source>
        <dbReference type="ARBA" id="ARBA00022730"/>
    </source>
</evidence>
<dbReference type="EMBL" id="CP130612">
    <property type="protein sequence ID" value="WKW11761.1"/>
    <property type="molecule type" value="Genomic_DNA"/>
</dbReference>
<name>A0AA49JZ34_9BACT</name>
<evidence type="ECO:0000313" key="10">
    <source>
        <dbReference type="EMBL" id="WKW11761.1"/>
    </source>
</evidence>
<evidence type="ECO:0000256" key="7">
    <source>
        <dbReference type="HAMAP-Rule" id="MF_00503"/>
    </source>
</evidence>
<keyword evidence="8" id="KW-0175">Coiled coil</keyword>
<dbReference type="InterPro" id="IPR020594">
    <property type="entry name" value="Ribosomal_bL9_bac/chp"/>
</dbReference>
<dbReference type="Pfam" id="PF01281">
    <property type="entry name" value="Ribosomal_L9_N"/>
    <property type="match status" value="1"/>
</dbReference>
<evidence type="ECO:0000256" key="1">
    <source>
        <dbReference type="ARBA" id="ARBA00010605"/>
    </source>
</evidence>
<organism evidence="11 12">
    <name type="scientific">Pseudogemmatithrix spongiicola</name>
    <dbReference type="NCBI Taxonomy" id="3062599"/>
    <lineage>
        <taxon>Bacteria</taxon>
        <taxon>Pseudomonadati</taxon>
        <taxon>Gemmatimonadota</taxon>
        <taxon>Gemmatimonadia</taxon>
        <taxon>Gemmatimonadales</taxon>
        <taxon>Gemmatimonadaceae</taxon>
        <taxon>Pseudogemmatithrix</taxon>
    </lineage>
</organism>
<dbReference type="SUPFAM" id="SSF55658">
    <property type="entry name" value="L9 N-domain-like"/>
    <property type="match status" value="1"/>
</dbReference>
<comment type="function">
    <text evidence="7">Binds to the 23S rRNA.</text>
</comment>
<evidence type="ECO:0000256" key="5">
    <source>
        <dbReference type="ARBA" id="ARBA00023274"/>
    </source>
</evidence>
<evidence type="ECO:0000256" key="3">
    <source>
        <dbReference type="ARBA" id="ARBA00022884"/>
    </source>
</evidence>
<dbReference type="InterPro" id="IPR000244">
    <property type="entry name" value="Ribosomal_bL9"/>
</dbReference>
<keyword evidence="12" id="KW-1185">Reference proteome</keyword>
<dbReference type="Pfam" id="PF03948">
    <property type="entry name" value="Ribosomal_L9_C"/>
    <property type="match status" value="1"/>
</dbReference>
<dbReference type="RefSeq" id="WP_367887450.1">
    <property type="nucleotide sequence ID" value="NZ_CP130612.1"/>
</dbReference>
<gene>
    <name evidence="7 11" type="primary">rplI</name>
    <name evidence="10" type="ORF">Strain138_001024</name>
    <name evidence="11" type="ORF">Strain318_001024</name>
</gene>
<evidence type="ECO:0000256" key="6">
    <source>
        <dbReference type="ARBA" id="ARBA00035292"/>
    </source>
</evidence>
<dbReference type="Gene3D" id="3.10.430.100">
    <property type="entry name" value="Ribosomal protein L9, C-terminal domain"/>
    <property type="match status" value="1"/>
</dbReference>
<keyword evidence="4 7" id="KW-0689">Ribosomal protein</keyword>
<keyword evidence="5 7" id="KW-0687">Ribonucleoprotein</keyword>
<dbReference type="InterPro" id="IPR009027">
    <property type="entry name" value="Ribosomal_bL9/RNase_H1_N"/>
</dbReference>
<keyword evidence="2 7" id="KW-0699">rRNA-binding</keyword>
<evidence type="ECO:0000259" key="9">
    <source>
        <dbReference type="PROSITE" id="PS00651"/>
    </source>
</evidence>
<protein>
    <recommendedName>
        <fullName evidence="6 7">Large ribosomal subunit protein bL9</fullName>
    </recommendedName>
</protein>
<comment type="similarity">
    <text evidence="1 7">Belongs to the bacterial ribosomal protein bL9 family.</text>
</comment>
<dbReference type="GO" id="GO:0019843">
    <property type="term" value="F:rRNA binding"/>
    <property type="evidence" value="ECO:0007669"/>
    <property type="project" value="UniProtKB-UniRule"/>
</dbReference>
<sequence>MEVILRQAVDNLGHPGDIVEVSAGYARNFLLPRGIAYEATAGNKKRIAQEKERLEAAENARREAAQAVAKRLEEVSLTFSAKVGEEGKLFGSVTSGDIHHQLEAQGFKEVEKRMIDLHEPIKALGVYKVAIRLHADVKPEIKVWVIKG</sequence>
<dbReference type="InterPro" id="IPR020070">
    <property type="entry name" value="Ribosomal_bL9_N"/>
</dbReference>
<feature type="domain" description="Ribosomal protein L9" evidence="9">
    <location>
        <begin position="13"/>
        <end position="40"/>
    </location>
</feature>
<accession>A0AA49JTK1</accession>
<dbReference type="GO" id="GO:0005840">
    <property type="term" value="C:ribosome"/>
    <property type="evidence" value="ECO:0007669"/>
    <property type="project" value="UniProtKB-KW"/>
</dbReference>
<dbReference type="KEGG" id="pspc:Strain318_001024"/>
<accession>A0AA49JZ34</accession>
<proteinExistence type="inferred from homology"/>